<name>A0AA40BTJ1_9PEZI</name>
<reference evidence="1" key="1">
    <citation type="submission" date="2023-06" db="EMBL/GenBank/DDBJ databases">
        <title>Genome-scale phylogeny and comparative genomics of the fungal order Sordariales.</title>
        <authorList>
            <consortium name="Lawrence Berkeley National Laboratory"/>
            <person name="Hensen N."/>
            <person name="Bonometti L."/>
            <person name="Westerberg I."/>
            <person name="Brannstrom I.O."/>
            <person name="Guillou S."/>
            <person name="Cros-Aarteil S."/>
            <person name="Calhoun S."/>
            <person name="Haridas S."/>
            <person name="Kuo A."/>
            <person name="Mondo S."/>
            <person name="Pangilinan J."/>
            <person name="Riley R."/>
            <person name="LaButti K."/>
            <person name="Andreopoulos B."/>
            <person name="Lipzen A."/>
            <person name="Chen C."/>
            <person name="Yanf M."/>
            <person name="Daum C."/>
            <person name="Ng V."/>
            <person name="Clum A."/>
            <person name="Steindorff A."/>
            <person name="Ohm R."/>
            <person name="Martin F."/>
            <person name="Silar P."/>
            <person name="Natvig D."/>
            <person name="Lalanne C."/>
            <person name="Gautier V."/>
            <person name="Ament-velasquez S.L."/>
            <person name="Kruys A."/>
            <person name="Hutchinson M.I."/>
            <person name="Powell A.J."/>
            <person name="Barry K."/>
            <person name="Miller A.N."/>
            <person name="Grigoriev I.V."/>
            <person name="Debuchy R."/>
            <person name="Gladieux P."/>
            <person name="Thoren M.H."/>
            <person name="Johannesson H."/>
        </authorList>
    </citation>
    <scope>NUCLEOTIDE SEQUENCE</scope>
    <source>
        <strain evidence="1">SMH3187-1</strain>
    </source>
</reference>
<comment type="caution">
    <text evidence="1">The sequence shown here is derived from an EMBL/GenBank/DDBJ whole genome shotgun (WGS) entry which is preliminary data.</text>
</comment>
<protein>
    <submittedName>
        <fullName evidence="1">Uncharacterized protein</fullName>
    </submittedName>
</protein>
<gene>
    <name evidence="1" type="ORF">B0T18DRAFT_448813</name>
</gene>
<evidence type="ECO:0000313" key="2">
    <source>
        <dbReference type="Proteomes" id="UP001172155"/>
    </source>
</evidence>
<dbReference type="AlphaFoldDB" id="A0AA40BTJ1"/>
<accession>A0AA40BTJ1</accession>
<dbReference type="Proteomes" id="UP001172155">
    <property type="component" value="Unassembled WGS sequence"/>
</dbReference>
<keyword evidence="2" id="KW-1185">Reference proteome</keyword>
<dbReference type="EMBL" id="JAUKUD010000006">
    <property type="protein sequence ID" value="KAK0740086.1"/>
    <property type="molecule type" value="Genomic_DNA"/>
</dbReference>
<proteinExistence type="predicted"/>
<sequence>MSASRILVRQMGKNAATKIPVRDVDKFTAFTPGLKLQKVKNLTSSSGTIYDHLFTEHMSLVPTNFSVAKDSTYRNCFVSVTTTTSPNEGTPRAGYIERDDNLELVPTMVAGEQAVNWADSEHKWIMAKLNHEPRALSDVVVVKLPVVTGRAVWAFALDCKSSSHLDHVCFYSGKPVFEGVDVCKRLADNVGLVTIFSHRDPLGALHFVSTKDATLMAVELDNYGKKDGVLVYEQGAWDRNQQAYQAGKIAVFPR</sequence>
<organism evidence="1 2">
    <name type="scientific">Schizothecium vesticola</name>
    <dbReference type="NCBI Taxonomy" id="314040"/>
    <lineage>
        <taxon>Eukaryota</taxon>
        <taxon>Fungi</taxon>
        <taxon>Dikarya</taxon>
        <taxon>Ascomycota</taxon>
        <taxon>Pezizomycotina</taxon>
        <taxon>Sordariomycetes</taxon>
        <taxon>Sordariomycetidae</taxon>
        <taxon>Sordariales</taxon>
        <taxon>Schizotheciaceae</taxon>
        <taxon>Schizothecium</taxon>
    </lineage>
</organism>
<evidence type="ECO:0000313" key="1">
    <source>
        <dbReference type="EMBL" id="KAK0740086.1"/>
    </source>
</evidence>